<dbReference type="AlphaFoldDB" id="A0A5N5WII2"/>
<dbReference type="InterPro" id="IPR012337">
    <property type="entry name" value="RNaseH-like_sf"/>
</dbReference>
<evidence type="ECO:0000313" key="1">
    <source>
        <dbReference type="EMBL" id="KAB8067040.1"/>
    </source>
</evidence>
<dbReference type="EMBL" id="ML732654">
    <property type="protein sequence ID" value="KAB8067040.1"/>
    <property type="molecule type" value="Genomic_DNA"/>
</dbReference>
<dbReference type="OrthoDB" id="3935139at2759"/>
<accession>A0A5N5WII2</accession>
<feature type="non-terminal residue" evidence="1">
    <location>
        <position position="88"/>
    </location>
</feature>
<gene>
    <name evidence="1" type="ORF">BDV29DRAFT_186897</name>
</gene>
<organism evidence="1 2">
    <name type="scientific">Aspergillus leporis</name>
    <dbReference type="NCBI Taxonomy" id="41062"/>
    <lineage>
        <taxon>Eukaryota</taxon>
        <taxon>Fungi</taxon>
        <taxon>Dikarya</taxon>
        <taxon>Ascomycota</taxon>
        <taxon>Pezizomycotina</taxon>
        <taxon>Eurotiomycetes</taxon>
        <taxon>Eurotiomycetidae</taxon>
        <taxon>Eurotiales</taxon>
        <taxon>Aspergillaceae</taxon>
        <taxon>Aspergillus</taxon>
        <taxon>Aspergillus subgen. Circumdati</taxon>
    </lineage>
</organism>
<dbReference type="SUPFAM" id="SSF53098">
    <property type="entry name" value="Ribonuclease H-like"/>
    <property type="match status" value="1"/>
</dbReference>
<dbReference type="Proteomes" id="UP000326565">
    <property type="component" value="Unassembled WGS sequence"/>
</dbReference>
<keyword evidence="2" id="KW-1185">Reference proteome</keyword>
<name>A0A5N5WII2_9EURO</name>
<proteinExistence type="predicted"/>
<evidence type="ECO:0000313" key="2">
    <source>
        <dbReference type="Proteomes" id="UP000326565"/>
    </source>
</evidence>
<sequence>MLETEYLSPIDWERLHKTSKFLSLFDRATLKTQEDQATIDNMLFVMDIIIKHFEKALNGWDIFDKYYSKLDKSSLYATALILHPVRRI</sequence>
<reference evidence="1 2" key="1">
    <citation type="submission" date="2019-04" db="EMBL/GenBank/DDBJ databases">
        <title>Friends and foes A comparative genomics study of 23 Aspergillus species from section Flavi.</title>
        <authorList>
            <consortium name="DOE Joint Genome Institute"/>
            <person name="Kjaerbolling I."/>
            <person name="Vesth T."/>
            <person name="Frisvad J.C."/>
            <person name="Nybo J.L."/>
            <person name="Theobald S."/>
            <person name="Kildgaard S."/>
            <person name="Isbrandt T."/>
            <person name="Kuo A."/>
            <person name="Sato A."/>
            <person name="Lyhne E.K."/>
            <person name="Kogle M.E."/>
            <person name="Wiebenga A."/>
            <person name="Kun R.S."/>
            <person name="Lubbers R.J."/>
            <person name="Makela M.R."/>
            <person name="Barry K."/>
            <person name="Chovatia M."/>
            <person name="Clum A."/>
            <person name="Daum C."/>
            <person name="Haridas S."/>
            <person name="He G."/>
            <person name="LaButti K."/>
            <person name="Lipzen A."/>
            <person name="Mondo S."/>
            <person name="Riley R."/>
            <person name="Salamov A."/>
            <person name="Simmons B.A."/>
            <person name="Magnuson J.K."/>
            <person name="Henrissat B."/>
            <person name="Mortensen U.H."/>
            <person name="Larsen T.O."/>
            <person name="Devries R.P."/>
            <person name="Grigoriev I.V."/>
            <person name="Machida M."/>
            <person name="Baker S.E."/>
            <person name="Andersen M.R."/>
        </authorList>
    </citation>
    <scope>NUCLEOTIDE SEQUENCE [LARGE SCALE GENOMIC DNA]</scope>
    <source>
        <strain evidence="1 2">CBS 151.66</strain>
    </source>
</reference>
<protein>
    <submittedName>
        <fullName evidence="1">Uncharacterized protein</fullName>
    </submittedName>
</protein>